<evidence type="ECO:0000256" key="1">
    <source>
        <dbReference type="ARBA" id="ARBA00022741"/>
    </source>
</evidence>
<evidence type="ECO:0000256" key="6">
    <source>
        <dbReference type="SAM" id="MobiDB-lite"/>
    </source>
</evidence>
<comment type="caution">
    <text evidence="9">The sequence shown here is derived from an EMBL/GenBank/DDBJ whole genome shotgun (WGS) entry which is preliminary data.</text>
</comment>
<feature type="compositionally biased region" description="Basic and acidic residues" evidence="6">
    <location>
        <begin position="591"/>
        <end position="600"/>
    </location>
</feature>
<dbReference type="InterPro" id="IPR011545">
    <property type="entry name" value="DEAD/DEAH_box_helicase_dom"/>
</dbReference>
<protein>
    <submittedName>
        <fullName evidence="9">DEAD/DEAH box helicase</fullName>
    </submittedName>
</protein>
<proteinExistence type="inferred from homology"/>
<evidence type="ECO:0000256" key="3">
    <source>
        <dbReference type="ARBA" id="ARBA00022806"/>
    </source>
</evidence>
<feature type="region of interest" description="Disordered" evidence="6">
    <location>
        <begin position="501"/>
        <end position="673"/>
    </location>
</feature>
<sequence>MASVNPTDSAPADDSPLLEDAVPFAELGVPGPLLRVLAADGKTAAFPIQADTLPDSLKGRDILGRGRTGSGKTLAFCIPLVARLCEAAWEPGMSMADFRRNVKQVRLDHLEERKADDYMPHPRGLVLAPTRELANQINDVLAPLARIAGIDTTTVYGGVRYKRQIGDLKSGADIVVACPGRLEDLIRQQALVLSDVEIVVLDEADEMADMGFLPPVRRILEQIRPDAQHMLFSATLDHGIDELVREFLRDPKTHSVDEPTAAVDTMTQVVFEIDKSDKNEVVRALASGKGRRILFTRTKYQAKNLAKKLTQEGIPAAELHGNLSQNQRDRNLAAFEEGDVNVMVATDVAARGIDVSDVELVVQVDPPEDPKSFVHRSGRTARAGKSGTVVTLVQPSQRRESRRMLKAAGIHVKPVKVRHDSPQLLELVGERAEPVLGWSLDKTQPFGGPHAKNRVERTERSGRSGRSGRSRAKGRRFDEIGVIDAPVDEAKALRHLGQFDAESVSDESGRADRAADARQYDRRSRRGGVQRADRAIRSDRDRRPSRASSRFDSRDAMRDDERPEPFAIEGSRAQLRKKGLSRKKPRGMAGARKERRDLKGGEFAGEAFETRSAQFSERRSVSDDRRGSSKSSSKSFGAQLPSARYGKAGDARGRHPMHHGSRRNGRTPFRFSK</sequence>
<dbReference type="InterPro" id="IPR001650">
    <property type="entry name" value="Helicase_C-like"/>
</dbReference>
<keyword evidence="4" id="KW-0067">ATP-binding</keyword>
<dbReference type="AlphaFoldDB" id="A0A5N5RD18"/>
<feature type="compositionally biased region" description="Basic and acidic residues" evidence="6">
    <location>
        <begin position="531"/>
        <end position="564"/>
    </location>
</feature>
<evidence type="ECO:0000256" key="4">
    <source>
        <dbReference type="ARBA" id="ARBA00022840"/>
    </source>
</evidence>
<dbReference type="PANTHER" id="PTHR47959:SF13">
    <property type="entry name" value="ATP-DEPENDENT RNA HELICASE RHLE"/>
    <property type="match status" value="1"/>
</dbReference>
<feature type="domain" description="Helicase C-terminal" evidence="8">
    <location>
        <begin position="265"/>
        <end position="423"/>
    </location>
</feature>
<evidence type="ECO:0000313" key="10">
    <source>
        <dbReference type="Proteomes" id="UP000326336"/>
    </source>
</evidence>
<dbReference type="PROSITE" id="PS51194">
    <property type="entry name" value="HELICASE_CTER"/>
    <property type="match status" value="1"/>
</dbReference>
<dbReference type="GO" id="GO:0003676">
    <property type="term" value="F:nucleic acid binding"/>
    <property type="evidence" value="ECO:0007669"/>
    <property type="project" value="InterPro"/>
</dbReference>
<evidence type="ECO:0000313" key="9">
    <source>
        <dbReference type="EMBL" id="KAB5604784.1"/>
    </source>
</evidence>
<name>A0A5N5RD18_9BIFI</name>
<dbReference type="GO" id="GO:0003724">
    <property type="term" value="F:RNA helicase activity"/>
    <property type="evidence" value="ECO:0007669"/>
    <property type="project" value="TreeGrafter"/>
</dbReference>
<dbReference type="Pfam" id="PF00270">
    <property type="entry name" value="DEAD"/>
    <property type="match status" value="1"/>
</dbReference>
<dbReference type="InterPro" id="IPR050079">
    <property type="entry name" value="DEAD_box_RNA_helicase"/>
</dbReference>
<dbReference type="SMART" id="SM00487">
    <property type="entry name" value="DEXDc"/>
    <property type="match status" value="1"/>
</dbReference>
<dbReference type="EMBL" id="RQSP01000056">
    <property type="protein sequence ID" value="KAB5604784.1"/>
    <property type="molecule type" value="Genomic_DNA"/>
</dbReference>
<dbReference type="Gene3D" id="3.40.50.300">
    <property type="entry name" value="P-loop containing nucleotide triphosphate hydrolases"/>
    <property type="match status" value="2"/>
</dbReference>
<dbReference type="SUPFAM" id="SSF52540">
    <property type="entry name" value="P-loop containing nucleoside triphosphate hydrolases"/>
    <property type="match status" value="1"/>
</dbReference>
<feature type="region of interest" description="Disordered" evidence="6">
    <location>
        <begin position="439"/>
        <end position="477"/>
    </location>
</feature>
<evidence type="ECO:0000256" key="5">
    <source>
        <dbReference type="ARBA" id="ARBA00038437"/>
    </source>
</evidence>
<dbReference type="Pfam" id="PF00271">
    <property type="entry name" value="Helicase_C"/>
    <property type="match status" value="1"/>
</dbReference>
<feature type="compositionally biased region" description="Basic residues" evidence="6">
    <location>
        <begin position="654"/>
        <end position="665"/>
    </location>
</feature>
<dbReference type="PROSITE" id="PS51192">
    <property type="entry name" value="HELICASE_ATP_BIND_1"/>
    <property type="match status" value="1"/>
</dbReference>
<gene>
    <name evidence="9" type="ORF">EHS19_09765</name>
</gene>
<dbReference type="SMART" id="SM00490">
    <property type="entry name" value="HELICc"/>
    <property type="match status" value="1"/>
</dbReference>
<dbReference type="CDD" id="cd18787">
    <property type="entry name" value="SF2_C_DEAD"/>
    <property type="match status" value="1"/>
</dbReference>
<dbReference type="PANTHER" id="PTHR47959">
    <property type="entry name" value="ATP-DEPENDENT RNA HELICASE RHLE-RELATED"/>
    <property type="match status" value="1"/>
</dbReference>
<feature type="compositionally biased region" description="Basic and acidic residues" evidence="6">
    <location>
        <begin position="616"/>
        <end position="627"/>
    </location>
</feature>
<dbReference type="GO" id="GO:0005524">
    <property type="term" value="F:ATP binding"/>
    <property type="evidence" value="ECO:0007669"/>
    <property type="project" value="UniProtKB-KW"/>
</dbReference>
<organism evidence="9 10">
    <name type="scientific">Bifidobacterium jacchi</name>
    <dbReference type="NCBI Taxonomy" id="2490545"/>
    <lineage>
        <taxon>Bacteria</taxon>
        <taxon>Bacillati</taxon>
        <taxon>Actinomycetota</taxon>
        <taxon>Actinomycetes</taxon>
        <taxon>Bifidobacteriales</taxon>
        <taxon>Bifidobacteriaceae</taxon>
        <taxon>Bifidobacterium</taxon>
    </lineage>
</organism>
<dbReference type="GO" id="GO:0005829">
    <property type="term" value="C:cytosol"/>
    <property type="evidence" value="ECO:0007669"/>
    <property type="project" value="TreeGrafter"/>
</dbReference>
<keyword evidence="10" id="KW-1185">Reference proteome</keyword>
<accession>A0A5N5RD18</accession>
<dbReference type="CDD" id="cd00268">
    <property type="entry name" value="DEADc"/>
    <property type="match status" value="1"/>
</dbReference>
<dbReference type="GO" id="GO:0016787">
    <property type="term" value="F:hydrolase activity"/>
    <property type="evidence" value="ECO:0007669"/>
    <property type="project" value="UniProtKB-KW"/>
</dbReference>
<reference evidence="9 10" key="1">
    <citation type="journal article" date="2019" name="Int. J. Syst. Evol. Microbiol.">
        <title>Bifidobacterium jacchi sp. nov., isolated from the faeces of a baby common marmoset (Callithrix jacchus).</title>
        <authorList>
            <person name="Modesto M."/>
            <person name="Watanabe K."/>
            <person name="Arita M."/>
            <person name="Satti M."/>
            <person name="Oki K."/>
            <person name="Sciavilla P."/>
            <person name="Patavino C."/>
            <person name="Camma C."/>
            <person name="Michelini S."/>
            <person name="Sgorbati B."/>
            <person name="Mattarelli P."/>
        </authorList>
    </citation>
    <scope>NUCLEOTIDE SEQUENCE [LARGE SCALE GENOMIC DNA]</scope>
    <source>
        <strain evidence="9 10">MRM 9.3</strain>
    </source>
</reference>
<evidence type="ECO:0000259" key="8">
    <source>
        <dbReference type="PROSITE" id="PS51194"/>
    </source>
</evidence>
<feature type="compositionally biased region" description="Basic and acidic residues" evidence="6">
    <location>
        <begin position="507"/>
        <end position="522"/>
    </location>
</feature>
<dbReference type="InterPro" id="IPR044742">
    <property type="entry name" value="DEAD/DEAH_RhlB"/>
</dbReference>
<dbReference type="InterPro" id="IPR027417">
    <property type="entry name" value="P-loop_NTPase"/>
</dbReference>
<feature type="compositionally biased region" description="Basic residues" evidence="6">
    <location>
        <begin position="574"/>
        <end position="586"/>
    </location>
</feature>
<dbReference type="Proteomes" id="UP000326336">
    <property type="component" value="Unassembled WGS sequence"/>
</dbReference>
<keyword evidence="3 9" id="KW-0347">Helicase</keyword>
<evidence type="ECO:0000256" key="2">
    <source>
        <dbReference type="ARBA" id="ARBA00022801"/>
    </source>
</evidence>
<keyword evidence="1" id="KW-0547">Nucleotide-binding</keyword>
<feature type="compositionally biased region" description="Basic and acidic residues" evidence="6">
    <location>
        <begin position="453"/>
        <end position="462"/>
    </location>
</feature>
<keyword evidence="2" id="KW-0378">Hydrolase</keyword>
<dbReference type="OrthoDB" id="9805696at2"/>
<comment type="similarity">
    <text evidence="5">Belongs to the DEAD box helicase family.</text>
</comment>
<dbReference type="InterPro" id="IPR014001">
    <property type="entry name" value="Helicase_ATP-bd"/>
</dbReference>
<evidence type="ECO:0000259" key="7">
    <source>
        <dbReference type="PROSITE" id="PS51192"/>
    </source>
</evidence>
<feature type="domain" description="Helicase ATP-binding" evidence="7">
    <location>
        <begin position="53"/>
        <end position="254"/>
    </location>
</feature>